<dbReference type="Pfam" id="PF00067">
    <property type="entry name" value="p450"/>
    <property type="match status" value="1"/>
</dbReference>
<evidence type="ECO:0000256" key="1">
    <source>
        <dbReference type="ARBA" id="ARBA00001971"/>
    </source>
</evidence>
<comment type="subcellular location">
    <subcellularLocation>
        <location evidence="3">Endoplasmic reticulum membrane</location>
        <topology evidence="3">Peripheral membrane protein</topology>
    </subcellularLocation>
    <subcellularLocation>
        <location evidence="2">Microsome membrane</location>
        <topology evidence="2">Peripheral membrane protein</topology>
    </subcellularLocation>
</comment>
<dbReference type="VEuPathDB" id="VectorBase:HLOH_043799"/>
<keyword evidence="10" id="KW-0408">Iron</keyword>
<comment type="caution">
    <text evidence="13">The sequence shown here is derived from an EMBL/GenBank/DDBJ whole genome shotgun (WGS) entry which is preliminary data.</text>
</comment>
<dbReference type="SUPFAM" id="SSF48264">
    <property type="entry name" value="Cytochrome P450"/>
    <property type="match status" value="1"/>
</dbReference>
<dbReference type="OrthoDB" id="6419533at2759"/>
<keyword evidence="12" id="KW-0472">Membrane</keyword>
<sequence>MLELIAVFSDFSLFKLASTLVRISQRKKCFTAFEGTGIPVPPLQSLINGHADAFFKQNQFECLGKWLKEYGDVFGFYLGDVPFVVIEDPDMINQIYAQDFNKFTGRGVMPSLINAQQQFLEVLGSMADAGTECEIGSRCERLTFDVISKAAFGIDTHVQKNTDNPLFKTAIECFPNIMKGFFYKLGRKLDAFFHFKGKILVSA</sequence>
<evidence type="ECO:0000256" key="10">
    <source>
        <dbReference type="ARBA" id="ARBA00023004"/>
    </source>
</evidence>
<dbReference type="OMA" id="ECEIGSR"/>
<name>A0A9J6FQ70_HAELO</name>
<evidence type="ECO:0000256" key="2">
    <source>
        <dbReference type="ARBA" id="ARBA00004174"/>
    </source>
</evidence>
<dbReference type="GO" id="GO:0005506">
    <property type="term" value="F:iron ion binding"/>
    <property type="evidence" value="ECO:0007669"/>
    <property type="project" value="InterPro"/>
</dbReference>
<dbReference type="PANTHER" id="PTHR24292">
    <property type="entry name" value="CYTOCHROME P450"/>
    <property type="match status" value="1"/>
</dbReference>
<dbReference type="Gene3D" id="1.10.630.10">
    <property type="entry name" value="Cytochrome P450"/>
    <property type="match status" value="1"/>
</dbReference>
<accession>A0A9J6FQ70</accession>
<dbReference type="EMBL" id="JABSTR010000003">
    <property type="protein sequence ID" value="KAH9365442.1"/>
    <property type="molecule type" value="Genomic_DNA"/>
</dbReference>
<keyword evidence="9" id="KW-0560">Oxidoreductase</keyword>
<reference evidence="13 14" key="1">
    <citation type="journal article" date="2020" name="Cell">
        <title>Large-Scale Comparative Analyses of Tick Genomes Elucidate Their Genetic Diversity and Vector Capacities.</title>
        <authorList>
            <consortium name="Tick Genome and Microbiome Consortium (TIGMIC)"/>
            <person name="Jia N."/>
            <person name="Wang J."/>
            <person name="Shi W."/>
            <person name="Du L."/>
            <person name="Sun Y."/>
            <person name="Zhan W."/>
            <person name="Jiang J.F."/>
            <person name="Wang Q."/>
            <person name="Zhang B."/>
            <person name="Ji P."/>
            <person name="Bell-Sakyi L."/>
            <person name="Cui X.M."/>
            <person name="Yuan T.T."/>
            <person name="Jiang B.G."/>
            <person name="Yang W.F."/>
            <person name="Lam T.T."/>
            <person name="Chang Q.C."/>
            <person name="Ding S.J."/>
            <person name="Wang X.J."/>
            <person name="Zhu J.G."/>
            <person name="Ruan X.D."/>
            <person name="Zhao L."/>
            <person name="Wei J.T."/>
            <person name="Ye R.Z."/>
            <person name="Que T.C."/>
            <person name="Du C.H."/>
            <person name="Zhou Y.H."/>
            <person name="Cheng J.X."/>
            <person name="Dai P.F."/>
            <person name="Guo W.B."/>
            <person name="Han X.H."/>
            <person name="Huang E.J."/>
            <person name="Li L.F."/>
            <person name="Wei W."/>
            <person name="Gao Y.C."/>
            <person name="Liu J.Z."/>
            <person name="Shao H.Z."/>
            <person name="Wang X."/>
            <person name="Wang C.C."/>
            <person name="Yang T.C."/>
            <person name="Huo Q.B."/>
            <person name="Li W."/>
            <person name="Chen H.Y."/>
            <person name="Chen S.E."/>
            <person name="Zhou L.G."/>
            <person name="Ni X.B."/>
            <person name="Tian J.H."/>
            <person name="Sheng Y."/>
            <person name="Liu T."/>
            <person name="Pan Y.S."/>
            <person name="Xia L.Y."/>
            <person name="Li J."/>
            <person name="Zhao F."/>
            <person name="Cao W.C."/>
        </authorList>
    </citation>
    <scope>NUCLEOTIDE SEQUENCE [LARGE SCALE GENOMIC DNA]</scope>
    <source>
        <strain evidence="13">HaeL-2018</strain>
    </source>
</reference>
<evidence type="ECO:0000313" key="13">
    <source>
        <dbReference type="EMBL" id="KAH9365442.1"/>
    </source>
</evidence>
<comment type="similarity">
    <text evidence="4">Belongs to the cytochrome P450 family.</text>
</comment>
<gene>
    <name evidence="13" type="ORF">HPB48_003958</name>
</gene>
<dbReference type="GO" id="GO:0016705">
    <property type="term" value="F:oxidoreductase activity, acting on paired donors, with incorporation or reduction of molecular oxygen"/>
    <property type="evidence" value="ECO:0007669"/>
    <property type="project" value="InterPro"/>
</dbReference>
<dbReference type="AlphaFoldDB" id="A0A9J6FQ70"/>
<evidence type="ECO:0000313" key="14">
    <source>
        <dbReference type="Proteomes" id="UP000821853"/>
    </source>
</evidence>
<protein>
    <recommendedName>
        <fullName evidence="15">Cytochrome P450</fullName>
    </recommendedName>
</protein>
<keyword evidence="14" id="KW-1185">Reference proteome</keyword>
<evidence type="ECO:0000256" key="3">
    <source>
        <dbReference type="ARBA" id="ARBA00004406"/>
    </source>
</evidence>
<evidence type="ECO:0000256" key="7">
    <source>
        <dbReference type="ARBA" id="ARBA00022824"/>
    </source>
</evidence>
<keyword evidence="8" id="KW-0492">Microsome</keyword>
<keyword evidence="7" id="KW-0256">Endoplasmic reticulum</keyword>
<dbReference type="GO" id="GO:0005789">
    <property type="term" value="C:endoplasmic reticulum membrane"/>
    <property type="evidence" value="ECO:0007669"/>
    <property type="project" value="UniProtKB-SubCell"/>
</dbReference>
<keyword evidence="6" id="KW-0479">Metal-binding</keyword>
<comment type="cofactor">
    <cofactor evidence="1">
        <name>heme</name>
        <dbReference type="ChEBI" id="CHEBI:30413"/>
    </cofactor>
</comment>
<evidence type="ECO:0000256" key="6">
    <source>
        <dbReference type="ARBA" id="ARBA00022723"/>
    </source>
</evidence>
<dbReference type="InterPro" id="IPR001128">
    <property type="entry name" value="Cyt_P450"/>
</dbReference>
<evidence type="ECO:0000256" key="11">
    <source>
        <dbReference type="ARBA" id="ARBA00023033"/>
    </source>
</evidence>
<dbReference type="InterPro" id="IPR036396">
    <property type="entry name" value="Cyt_P450_sf"/>
</dbReference>
<evidence type="ECO:0000256" key="5">
    <source>
        <dbReference type="ARBA" id="ARBA00022617"/>
    </source>
</evidence>
<keyword evidence="11" id="KW-0503">Monooxygenase</keyword>
<dbReference type="InterPro" id="IPR050476">
    <property type="entry name" value="Insect_CytP450_Detox"/>
</dbReference>
<dbReference type="PRINTS" id="PR00463">
    <property type="entry name" value="EP450I"/>
</dbReference>
<evidence type="ECO:0000256" key="8">
    <source>
        <dbReference type="ARBA" id="ARBA00022848"/>
    </source>
</evidence>
<evidence type="ECO:0000256" key="12">
    <source>
        <dbReference type="ARBA" id="ARBA00023136"/>
    </source>
</evidence>
<dbReference type="GO" id="GO:0020037">
    <property type="term" value="F:heme binding"/>
    <property type="evidence" value="ECO:0007669"/>
    <property type="project" value="InterPro"/>
</dbReference>
<dbReference type="PANTHER" id="PTHR24292:SF102">
    <property type="entry name" value="CYTOCHROME P450 FAMILY-RELATED"/>
    <property type="match status" value="1"/>
</dbReference>
<dbReference type="Proteomes" id="UP000821853">
    <property type="component" value="Unassembled WGS sequence"/>
</dbReference>
<keyword evidence="5" id="KW-0349">Heme</keyword>
<evidence type="ECO:0000256" key="9">
    <source>
        <dbReference type="ARBA" id="ARBA00023002"/>
    </source>
</evidence>
<evidence type="ECO:0000256" key="4">
    <source>
        <dbReference type="ARBA" id="ARBA00010617"/>
    </source>
</evidence>
<dbReference type="GO" id="GO:0004497">
    <property type="term" value="F:monooxygenase activity"/>
    <property type="evidence" value="ECO:0007669"/>
    <property type="project" value="UniProtKB-KW"/>
</dbReference>
<organism evidence="13 14">
    <name type="scientific">Haemaphysalis longicornis</name>
    <name type="common">Bush tick</name>
    <dbReference type="NCBI Taxonomy" id="44386"/>
    <lineage>
        <taxon>Eukaryota</taxon>
        <taxon>Metazoa</taxon>
        <taxon>Ecdysozoa</taxon>
        <taxon>Arthropoda</taxon>
        <taxon>Chelicerata</taxon>
        <taxon>Arachnida</taxon>
        <taxon>Acari</taxon>
        <taxon>Parasitiformes</taxon>
        <taxon>Ixodida</taxon>
        <taxon>Ixodoidea</taxon>
        <taxon>Ixodidae</taxon>
        <taxon>Haemaphysalinae</taxon>
        <taxon>Haemaphysalis</taxon>
    </lineage>
</organism>
<evidence type="ECO:0008006" key="15">
    <source>
        <dbReference type="Google" id="ProtNLM"/>
    </source>
</evidence>
<proteinExistence type="inferred from homology"/>
<dbReference type="InterPro" id="IPR002401">
    <property type="entry name" value="Cyt_P450_E_grp-I"/>
</dbReference>